<protein>
    <submittedName>
        <fullName evidence="2">Uncharacterized protein</fullName>
    </submittedName>
</protein>
<keyword evidence="1" id="KW-0472">Membrane</keyword>
<feature type="transmembrane region" description="Helical" evidence="1">
    <location>
        <begin position="41"/>
        <end position="60"/>
    </location>
</feature>
<keyword evidence="1" id="KW-1133">Transmembrane helix</keyword>
<reference evidence="2 3" key="1">
    <citation type="journal article" date="2024" name="G3 (Bethesda)">
        <title>Genome assembly of Hibiscus sabdariffa L. provides insights into metabolisms of medicinal natural products.</title>
        <authorList>
            <person name="Kim T."/>
        </authorList>
    </citation>
    <scope>NUCLEOTIDE SEQUENCE [LARGE SCALE GENOMIC DNA]</scope>
    <source>
        <strain evidence="2">TK-2024</strain>
        <tissue evidence="2">Old leaves</tissue>
    </source>
</reference>
<name>A0ABR2PV72_9ROSI</name>
<proteinExistence type="predicted"/>
<accession>A0ABR2PV72</accession>
<keyword evidence="3" id="KW-1185">Reference proteome</keyword>
<evidence type="ECO:0000313" key="3">
    <source>
        <dbReference type="Proteomes" id="UP001396334"/>
    </source>
</evidence>
<comment type="caution">
    <text evidence="2">The sequence shown here is derived from an EMBL/GenBank/DDBJ whole genome shotgun (WGS) entry which is preliminary data.</text>
</comment>
<dbReference type="Proteomes" id="UP001396334">
    <property type="component" value="Unassembled WGS sequence"/>
</dbReference>
<sequence length="101" mass="11241">MAKTSDKFRETFNNGCLSLLVPIGTIATLRTEIRIVDPSLIVLTIIQLHSLESLFFITAVVTQSVDSFQFEGTNADSDTVVLSIVELLGMTLLLRLKRPRF</sequence>
<evidence type="ECO:0000313" key="2">
    <source>
        <dbReference type="EMBL" id="KAK8992337.1"/>
    </source>
</evidence>
<gene>
    <name evidence="2" type="ORF">V6N11_048421</name>
</gene>
<feature type="transmembrane region" description="Helical" evidence="1">
    <location>
        <begin position="80"/>
        <end position="96"/>
    </location>
</feature>
<evidence type="ECO:0000256" key="1">
    <source>
        <dbReference type="SAM" id="Phobius"/>
    </source>
</evidence>
<organism evidence="2 3">
    <name type="scientific">Hibiscus sabdariffa</name>
    <name type="common">roselle</name>
    <dbReference type="NCBI Taxonomy" id="183260"/>
    <lineage>
        <taxon>Eukaryota</taxon>
        <taxon>Viridiplantae</taxon>
        <taxon>Streptophyta</taxon>
        <taxon>Embryophyta</taxon>
        <taxon>Tracheophyta</taxon>
        <taxon>Spermatophyta</taxon>
        <taxon>Magnoliopsida</taxon>
        <taxon>eudicotyledons</taxon>
        <taxon>Gunneridae</taxon>
        <taxon>Pentapetalae</taxon>
        <taxon>rosids</taxon>
        <taxon>malvids</taxon>
        <taxon>Malvales</taxon>
        <taxon>Malvaceae</taxon>
        <taxon>Malvoideae</taxon>
        <taxon>Hibiscus</taxon>
    </lineage>
</organism>
<dbReference type="EMBL" id="JBBPBN010000050">
    <property type="protein sequence ID" value="KAK8992337.1"/>
    <property type="molecule type" value="Genomic_DNA"/>
</dbReference>
<keyword evidence="1" id="KW-0812">Transmembrane</keyword>